<keyword evidence="4" id="KW-1185">Reference proteome</keyword>
<dbReference type="Proteomes" id="UP000813385">
    <property type="component" value="Unassembled WGS sequence"/>
</dbReference>
<dbReference type="InterPro" id="IPR056948">
    <property type="entry name" value="PNGaseA_N"/>
</dbReference>
<dbReference type="EMBL" id="JAGPXD010000004">
    <property type="protein sequence ID" value="KAH7358521.1"/>
    <property type="molecule type" value="Genomic_DNA"/>
</dbReference>
<organism evidence="3 4">
    <name type="scientific">Plectosphaerella cucumerina</name>
    <dbReference type="NCBI Taxonomy" id="40658"/>
    <lineage>
        <taxon>Eukaryota</taxon>
        <taxon>Fungi</taxon>
        <taxon>Dikarya</taxon>
        <taxon>Ascomycota</taxon>
        <taxon>Pezizomycotina</taxon>
        <taxon>Sordariomycetes</taxon>
        <taxon>Hypocreomycetidae</taxon>
        <taxon>Glomerellales</taxon>
        <taxon>Plectosphaerellaceae</taxon>
        <taxon>Plectosphaerella</taxon>
    </lineage>
</organism>
<evidence type="ECO:0000313" key="4">
    <source>
        <dbReference type="Proteomes" id="UP000813385"/>
    </source>
</evidence>
<dbReference type="Pfam" id="PF25156">
    <property type="entry name" value="PNGase_A_C"/>
    <property type="match status" value="1"/>
</dbReference>
<dbReference type="AlphaFoldDB" id="A0A8K0X1S1"/>
<comment type="caution">
    <text evidence="3">The sequence shown here is derived from an EMBL/GenBank/DDBJ whole genome shotgun (WGS) entry which is preliminary data.</text>
</comment>
<dbReference type="Pfam" id="PF12222">
    <property type="entry name" value="PNGaseA"/>
    <property type="match status" value="1"/>
</dbReference>
<dbReference type="OrthoDB" id="1612078at2759"/>
<accession>A0A8K0X1S1</accession>
<sequence>MHPSSVRGLLVLAGGAFAALDLASPRVPGQIYLGDHEDAGPSLRKNHTSPAPLECFQVAQPVLGPHGRPIQADDGSHRSPCSVQLMDHSFGFSYGKPFVGNYTPPGCDFDRVVLNLTVTSAGRQFDRLALMFLNDTEIWRTSTAEPKPDPGIRWTYVKDVTPYLSLWQAPQKLIFDLGNLVDDKYTGAFNCTLTATFFTAGNLSEAEPADLVIPISARRGASGQSSAWTVPQQKATETISFPQNANRAVFSISANGQLAEEFWWSNVLQSDVGAFNQTVGQLPGLSPFREVQLYIDDQLAGVQWPFPVVFTGGVSPSLHRPIVGLDAFDLREHEIDISPWLPLLCDGEEHKFDIRIAGIYDNAKLAELTDRIGHYWVVTGKIFVWLGEGGSVTRGRAPVVQPSNPVILISSQKSQNASGVNEALEYSLHVQRTISIQGELLNDGLEQKASWKQELSYSNLGNVALYGARQVNTMNITGIDRARGPRRYDAAYSYPLHANQTFAIGPSNELSIDAQLNQTLILEIIGAATFPTGIEIAQSSGGEPGPRFQGSRLSTWRDGRAAFRQSGDRKHSSGFGSTQQRFAFDGLRLSLAPGGPPVTEELYLRHVSAINDTVVSDHERGRGGMTLHSWEGPVADVGGEHLGHFAPVKRQFGNVPPDSGEILRDMPELYGG</sequence>
<dbReference type="PANTHER" id="PTHR31104">
    <property type="entry name" value="PEPTIDE-N4-(N-ACETYL-BETA-GLUCOSAMINYL)ASPARAGINE AMIDASE A PROTEIN"/>
    <property type="match status" value="1"/>
</dbReference>
<evidence type="ECO:0000313" key="3">
    <source>
        <dbReference type="EMBL" id="KAH7358521.1"/>
    </source>
</evidence>
<evidence type="ECO:0000259" key="2">
    <source>
        <dbReference type="Pfam" id="PF12222"/>
    </source>
</evidence>
<dbReference type="InterPro" id="IPR021102">
    <property type="entry name" value="PNGase_A"/>
</dbReference>
<gene>
    <name evidence="3" type="ORF">B0T11DRAFT_105040</name>
</gene>
<protein>
    <submittedName>
        <fullName evidence="3">Peptide-N4-(N-acetyl-beta-glucosaminyl)asparagine amidase A</fullName>
    </submittedName>
</protein>
<feature type="signal peptide" evidence="1">
    <location>
        <begin position="1"/>
        <end position="18"/>
    </location>
</feature>
<keyword evidence="1" id="KW-0732">Signal</keyword>
<name>A0A8K0X1S1_9PEZI</name>
<feature type="chain" id="PRO_5035452029" evidence="1">
    <location>
        <begin position="19"/>
        <end position="672"/>
    </location>
</feature>
<evidence type="ECO:0000256" key="1">
    <source>
        <dbReference type="SAM" id="SignalP"/>
    </source>
</evidence>
<feature type="domain" description="Peptide N-acetyl-beta-D-glucosaminyl asparaginase amidase A N-terminal" evidence="2">
    <location>
        <begin position="69"/>
        <end position="393"/>
    </location>
</feature>
<proteinExistence type="predicted"/>
<reference evidence="3" key="1">
    <citation type="journal article" date="2021" name="Nat. Commun.">
        <title>Genetic determinants of endophytism in the Arabidopsis root mycobiome.</title>
        <authorList>
            <person name="Mesny F."/>
            <person name="Miyauchi S."/>
            <person name="Thiergart T."/>
            <person name="Pickel B."/>
            <person name="Atanasova L."/>
            <person name="Karlsson M."/>
            <person name="Huettel B."/>
            <person name="Barry K.W."/>
            <person name="Haridas S."/>
            <person name="Chen C."/>
            <person name="Bauer D."/>
            <person name="Andreopoulos W."/>
            <person name="Pangilinan J."/>
            <person name="LaButti K."/>
            <person name="Riley R."/>
            <person name="Lipzen A."/>
            <person name="Clum A."/>
            <person name="Drula E."/>
            <person name="Henrissat B."/>
            <person name="Kohler A."/>
            <person name="Grigoriev I.V."/>
            <person name="Martin F.M."/>
            <person name="Hacquard S."/>
        </authorList>
    </citation>
    <scope>NUCLEOTIDE SEQUENCE</scope>
    <source>
        <strain evidence="3">MPI-CAGE-AT-0016</strain>
    </source>
</reference>